<proteinExistence type="predicted"/>
<reference evidence="1" key="1">
    <citation type="submission" date="2023-08" db="EMBL/GenBank/DDBJ databases">
        <title>Black Yeasts Isolated from many extreme environments.</title>
        <authorList>
            <person name="Coleine C."/>
            <person name="Stajich J.E."/>
            <person name="Selbmann L."/>
        </authorList>
    </citation>
    <scope>NUCLEOTIDE SEQUENCE</scope>
    <source>
        <strain evidence="1">CCFEE 5810</strain>
    </source>
</reference>
<evidence type="ECO:0000313" key="2">
    <source>
        <dbReference type="Proteomes" id="UP001310594"/>
    </source>
</evidence>
<accession>A0AAN7ZMK2</accession>
<sequence>MTAIAAVSGTTELLETILLSLDTHTCNGLRTLLLSQRVNKTFKATIAGSPRLQEALFFRRTTRVDSQTTIASTPQPDVNPLIRDLRVLHRGRHDELEIRFYTFTLPSVCWLDKCPHDMAFDLRVMVYYAPSSPARALPPGSWQRMLFSQQNTPVPFRGRLFCDSSALRSSYHGAEYLHVGETLGEAVKRVWPAYFR</sequence>
<name>A0AAN7ZMK2_9PEZI</name>
<dbReference type="AlphaFoldDB" id="A0AAN7ZMK2"/>
<dbReference type="Proteomes" id="UP001310594">
    <property type="component" value="Unassembled WGS sequence"/>
</dbReference>
<dbReference type="EMBL" id="JAVRQU010000012">
    <property type="protein sequence ID" value="KAK5696453.1"/>
    <property type="molecule type" value="Genomic_DNA"/>
</dbReference>
<evidence type="ECO:0008006" key="3">
    <source>
        <dbReference type="Google" id="ProtNLM"/>
    </source>
</evidence>
<protein>
    <recommendedName>
        <fullName evidence="3">F-box domain-containing protein</fullName>
    </recommendedName>
</protein>
<evidence type="ECO:0000313" key="1">
    <source>
        <dbReference type="EMBL" id="KAK5696453.1"/>
    </source>
</evidence>
<organism evidence="1 2">
    <name type="scientific">Elasticomyces elasticus</name>
    <dbReference type="NCBI Taxonomy" id="574655"/>
    <lineage>
        <taxon>Eukaryota</taxon>
        <taxon>Fungi</taxon>
        <taxon>Dikarya</taxon>
        <taxon>Ascomycota</taxon>
        <taxon>Pezizomycotina</taxon>
        <taxon>Dothideomycetes</taxon>
        <taxon>Dothideomycetidae</taxon>
        <taxon>Mycosphaerellales</taxon>
        <taxon>Teratosphaeriaceae</taxon>
        <taxon>Elasticomyces</taxon>
    </lineage>
</organism>
<comment type="caution">
    <text evidence="1">The sequence shown here is derived from an EMBL/GenBank/DDBJ whole genome shotgun (WGS) entry which is preliminary data.</text>
</comment>
<gene>
    <name evidence="1" type="ORF">LTR97_007754</name>
</gene>